<dbReference type="RefSeq" id="WP_068736536.1">
    <property type="nucleotide sequence ID" value="NZ_CP050292.1"/>
</dbReference>
<dbReference type="AlphaFoldDB" id="A0A161QMV2"/>
<reference evidence="1 3" key="1">
    <citation type="submission" date="2016-03" db="EMBL/GenBank/DDBJ databases">
        <title>Microsymbionts genomes from the relict species Vavilovia formosa (Stev.) Fed.</title>
        <authorList>
            <person name="Kopat V."/>
            <person name="Chirak E."/>
            <person name="Kimeklis A."/>
            <person name="Andronov E."/>
        </authorList>
    </citation>
    <scope>NUCLEOTIDE SEQUENCE [LARGE SCALE GENOMIC DNA]</scope>
    <source>
        <strain evidence="1 3">Vaf07</strain>
    </source>
</reference>
<dbReference type="Proteomes" id="UP000076574">
    <property type="component" value="Unassembled WGS sequence"/>
</dbReference>
<evidence type="ECO:0000313" key="4">
    <source>
        <dbReference type="Proteomes" id="UP000515291"/>
    </source>
</evidence>
<evidence type="ECO:0000313" key="3">
    <source>
        <dbReference type="Proteomes" id="UP000076574"/>
    </source>
</evidence>
<gene>
    <name evidence="1" type="ORF">A4A58_13720</name>
    <name evidence="2" type="ORF">HB776_08535</name>
</gene>
<dbReference type="EMBL" id="CP050292">
    <property type="protein sequence ID" value="QND71279.1"/>
    <property type="molecule type" value="Genomic_DNA"/>
</dbReference>
<organism evidence="1 3">
    <name type="scientific">Tardiphaga robiniae</name>
    <dbReference type="NCBI Taxonomy" id="943830"/>
    <lineage>
        <taxon>Bacteria</taxon>
        <taxon>Pseudomonadati</taxon>
        <taxon>Pseudomonadota</taxon>
        <taxon>Alphaproteobacteria</taxon>
        <taxon>Hyphomicrobiales</taxon>
        <taxon>Nitrobacteraceae</taxon>
        <taxon>Tardiphaga</taxon>
    </lineage>
</organism>
<dbReference type="OrthoDB" id="7572487at2"/>
<sequence length="78" mass="8612">MKHDGGDHLHAHDSAMTEKYGSTTLATLRKIYGKFFAAGHPDTLTLSEVLPKLNDTSLSQLRRDHDTGHLKKKISKAA</sequence>
<proteinExistence type="predicted"/>
<evidence type="ECO:0000313" key="1">
    <source>
        <dbReference type="EMBL" id="KZD21424.1"/>
    </source>
</evidence>
<accession>A0A161QMV2</accession>
<keyword evidence="3" id="KW-1185">Reference proteome</keyword>
<protein>
    <submittedName>
        <fullName evidence="1">Uncharacterized protein</fullName>
    </submittedName>
</protein>
<evidence type="ECO:0000313" key="2">
    <source>
        <dbReference type="EMBL" id="QND71279.1"/>
    </source>
</evidence>
<dbReference type="EMBL" id="LVYV01000045">
    <property type="protein sequence ID" value="KZD21424.1"/>
    <property type="molecule type" value="Genomic_DNA"/>
</dbReference>
<dbReference type="KEGG" id="trb:HB776_08535"/>
<reference evidence="2" key="3">
    <citation type="journal article" date="2020" name="Mol. Plant Microbe Interact.">
        <title>Complete genome sequences of four natural Pseudomonas isolates that catabolize a wide range of aromatic compounds relevant to lignin valorization.</title>
        <authorList>
            <person name="Hatmaker E.A."/>
            <person name="Presle G."/>
            <person name="Cannon O."/>
            <person name="Guss A.M."/>
            <person name="Elkins J.G."/>
        </authorList>
    </citation>
    <scope>NUCLEOTIDE SEQUENCE</scope>
    <source>
        <strain evidence="2">581</strain>
    </source>
</reference>
<reference evidence="4" key="2">
    <citation type="journal article" date="2020" name="Mol. Plant Microbe">
        <title>Rhizobial microsymbionts of the narrowly endemic Oxytropis species growing in Kamchatka are characterized by significant genetic diversity and possess a set of genes that are associated with T3SS and T6SS secretion systems and can affect the development of symbiosis.</title>
        <authorList>
            <person name="Safronova V."/>
            <person name="Guro P."/>
            <person name="Sazanova A."/>
            <person name="Kuznetsova I."/>
            <person name="Belimov A."/>
            <person name="Yakubov V."/>
            <person name="Chirak E."/>
            <person name="Afonin A."/>
            <person name="Gogolev Y."/>
            <person name="Andronov E."/>
            <person name="Tikhonovich I."/>
        </authorList>
    </citation>
    <scope>NUCLEOTIDE SEQUENCE [LARGE SCALE GENOMIC DNA]</scope>
    <source>
        <strain evidence="4">581</strain>
    </source>
</reference>
<dbReference type="Proteomes" id="UP000515291">
    <property type="component" value="Chromosome"/>
</dbReference>
<name>A0A161QMV2_9BRAD</name>